<keyword evidence="11" id="KW-1278">Translocase</keyword>
<dbReference type="SUPFAM" id="SSF81660">
    <property type="entry name" value="Metal cation-transporting ATPase, ATP-binding domain N"/>
    <property type="match status" value="1"/>
</dbReference>
<feature type="transmembrane region" description="Helical" evidence="17">
    <location>
        <begin position="1034"/>
        <end position="1052"/>
    </location>
</feature>
<dbReference type="FunFam" id="3.40.50.1000:FF:000018">
    <property type="entry name" value="Calcium-transporting ATPase"/>
    <property type="match status" value="1"/>
</dbReference>
<comment type="function">
    <text evidence="17">Catalyzes the hydrolysis of ATP coupled with the transport of calcium.</text>
</comment>
<comment type="similarity">
    <text evidence="17">Belongs to the cation transport ATPase (P-type) (TC 3.A.3) family.</text>
</comment>
<evidence type="ECO:0000256" key="12">
    <source>
        <dbReference type="ARBA" id="ARBA00022989"/>
    </source>
</evidence>
<sequence length="1234" mass="134550">MDTITPTTIPRRGQDELVPVHNGRPLTADLGDDSPPPANKFAFTPTQLHTLLTFRSLAALDAFGGLCGLAAGLRTDVTAGLGADETDIDGLVSFDEAVAAGRESRAPVLQATGPPSSSPAPHAIRRGDAAAAADQRRFADRKRIFGTNQLPRRRHKSFLKLMWVAFNDKLLILLTITAAVSVAIGIYRSVSADFGTSNIEWVDGVTVIVAIIAIVLASAANDWQQNHKFEKLNERKKQREVTVVRSGRAQRIWMHDVLVGDVMYIEAGEVLAVDGILIQASGLHIDESPVSGESAPVHKTIPDDHNASHAALADPFILSGTTVTCGVGRYLVTSVGANSTYGRTLMSLREDVQETPLQAKLGRLGKQLIIFGAVAGAIFFVVLTIRYLVNLKHMNQGGPPKKAAVFFQNVIISITVVVIAVPEGLALNVTVALAFATKRMLKDNNLVRLIRSCEIMGNVTCVCSDKTGTLTQNKMTVVAGRVGLDCSFDDMETVAVGVGQSAPNSTVIRGDTSARLASSLSSEVKDLIKDSMALNSTAFESDETAGSGYFGSSTEMALLKFSRDRLGLGLLSVERANNPIVTMLPFQSSRKWMAALVKLPDERYRLLVKGAAEVVFEFCAYVMDDPTDDLTARRLSEEDRTGVRLTTQNYADNMLRPVAIAFRDFDASEVFEFEDDDPAAVNLEWLASGLVFIGVFGIQDPLRLEVVESVRKCQEAGVFVRMVTGDNFLTAKAIAAECGIYTAGGVAMDGPTFRKLSPSQLDAVIPRLQVLARTSPEDKLLLVSHLKEMKETVAVTGDGTNDALALKAADVGLAMGIQGTEVAKEAASIILLDDNFASIVKALSWGRTVNDAVKKFCQFQFTINITASILTISVLVGEPIFTVVQLLWINLIMDIFASLGLATDLPSPEFLKRKPEPRNSPIISITMWKMILGQAIYQLAVVFTVHYAGWDIFNPDTKFEAEVLQTLVFNIYVWMQFFNQHNCRRVDNKLDIWYQSVLRNPWFIGVQLLTMAGQLAIIFKGGEAFDTVPLTGAQWGWSLLFGLLTIPLGALLRQVPDRYVLALFRRIESSGRRHELGNVSPQTTGSFPSQGPKNSLSVGSEGCEEPRRDRTAPGSATEVSENTESKIDLQVMIDAAKIGRSIGTDKLELHPETLKDDPILGTRSDVTLPPSQDPALQMLMPTGEEDEGRPRRRRGRERAVWVEPSRPGQQPGQYAGQQRKKGLSLEGFLRSKRR</sequence>
<keyword evidence="5 17" id="KW-0812">Transmembrane</keyword>
<dbReference type="SUPFAM" id="SSF56784">
    <property type="entry name" value="HAD-like"/>
    <property type="match status" value="1"/>
</dbReference>
<feature type="transmembrane region" description="Helical" evidence="17">
    <location>
        <begin position="861"/>
        <end position="881"/>
    </location>
</feature>
<dbReference type="GO" id="GO:0016887">
    <property type="term" value="F:ATP hydrolysis activity"/>
    <property type="evidence" value="ECO:0007669"/>
    <property type="project" value="InterPro"/>
</dbReference>
<dbReference type="NCBIfam" id="TIGR01494">
    <property type="entry name" value="ATPase_P-type"/>
    <property type="match status" value="2"/>
</dbReference>
<dbReference type="InterPro" id="IPR023298">
    <property type="entry name" value="ATPase_P-typ_TM_dom_sf"/>
</dbReference>
<dbReference type="InterPro" id="IPR006408">
    <property type="entry name" value="P-type_ATPase_IIB"/>
</dbReference>
<dbReference type="OrthoDB" id="3352408at2759"/>
<dbReference type="PRINTS" id="PR00119">
    <property type="entry name" value="CATATPASE"/>
</dbReference>
<dbReference type="AlphaFoldDB" id="A0A9P8SL87"/>
<dbReference type="SUPFAM" id="SSF81653">
    <property type="entry name" value="Calcium ATPase, transduction domain A"/>
    <property type="match status" value="1"/>
</dbReference>
<feature type="transmembrane region" description="Helical" evidence="17">
    <location>
        <begin position="368"/>
        <end position="389"/>
    </location>
</feature>
<dbReference type="Proteomes" id="UP000824596">
    <property type="component" value="Unassembled WGS sequence"/>
</dbReference>
<keyword evidence="4 17" id="KW-0109">Calcium transport</keyword>
<comment type="catalytic activity">
    <reaction evidence="15 17">
        <text>Ca(2+)(in) + ATP + H2O = Ca(2+)(out) + ADP + phosphate + H(+)</text>
        <dbReference type="Rhea" id="RHEA:18105"/>
        <dbReference type="ChEBI" id="CHEBI:15377"/>
        <dbReference type="ChEBI" id="CHEBI:15378"/>
        <dbReference type="ChEBI" id="CHEBI:29108"/>
        <dbReference type="ChEBI" id="CHEBI:30616"/>
        <dbReference type="ChEBI" id="CHEBI:43474"/>
        <dbReference type="ChEBI" id="CHEBI:456216"/>
        <dbReference type="EC" id="7.2.2.10"/>
    </reaction>
</comment>
<dbReference type="Pfam" id="PF08282">
    <property type="entry name" value="Hydrolase_3"/>
    <property type="match status" value="1"/>
</dbReference>
<evidence type="ECO:0000256" key="3">
    <source>
        <dbReference type="ARBA" id="ARBA00022554"/>
    </source>
</evidence>
<evidence type="ECO:0000256" key="6">
    <source>
        <dbReference type="ARBA" id="ARBA00022723"/>
    </source>
</evidence>
<dbReference type="Pfam" id="PF00690">
    <property type="entry name" value="Cation_ATPase_N"/>
    <property type="match status" value="1"/>
</dbReference>
<dbReference type="InterPro" id="IPR018303">
    <property type="entry name" value="ATPase_P-typ_P_site"/>
</dbReference>
<organism evidence="22 23">
    <name type="scientific">Hirsutella rhossiliensis</name>
    <dbReference type="NCBI Taxonomy" id="111463"/>
    <lineage>
        <taxon>Eukaryota</taxon>
        <taxon>Fungi</taxon>
        <taxon>Dikarya</taxon>
        <taxon>Ascomycota</taxon>
        <taxon>Pezizomycotina</taxon>
        <taxon>Sordariomycetes</taxon>
        <taxon>Hypocreomycetidae</taxon>
        <taxon>Hypocreales</taxon>
        <taxon>Ophiocordycipitaceae</taxon>
        <taxon>Hirsutella</taxon>
    </lineage>
</organism>
<name>A0A9P8SL87_9HYPO</name>
<dbReference type="RefSeq" id="XP_044722409.1">
    <property type="nucleotide sequence ID" value="XM_044861383.1"/>
</dbReference>
<evidence type="ECO:0000256" key="9">
    <source>
        <dbReference type="ARBA" id="ARBA00022840"/>
    </source>
</evidence>
<evidence type="ECO:0000259" key="19">
    <source>
        <dbReference type="Pfam" id="PF00122"/>
    </source>
</evidence>
<dbReference type="SFLD" id="SFLDG00002">
    <property type="entry name" value="C1.7:_P-type_atpase_like"/>
    <property type="match status" value="1"/>
</dbReference>
<dbReference type="GO" id="GO:0005388">
    <property type="term" value="F:P-type calcium transporter activity"/>
    <property type="evidence" value="ECO:0007669"/>
    <property type="project" value="UniProtKB-EC"/>
</dbReference>
<reference evidence="22" key="1">
    <citation type="submission" date="2021-09" db="EMBL/GenBank/DDBJ databases">
        <title>A high-quality genome of the endoparasitic fungus Hirsutella rhossiliensis with a comparison of Hirsutella genomes reveals transposable elements contributing to genome size variation.</title>
        <authorList>
            <person name="Lin R."/>
            <person name="Jiao Y."/>
            <person name="Sun X."/>
            <person name="Ling J."/>
            <person name="Xie B."/>
            <person name="Cheng X."/>
        </authorList>
    </citation>
    <scope>NUCLEOTIDE SEQUENCE</scope>
    <source>
        <strain evidence="22">HR02</strain>
    </source>
</reference>
<dbReference type="Gene3D" id="2.70.150.10">
    <property type="entry name" value="Calcium-transporting ATPase, cytoplasmic transduction domain A"/>
    <property type="match status" value="1"/>
</dbReference>
<dbReference type="SFLD" id="SFLDF00027">
    <property type="entry name" value="p-type_atpase"/>
    <property type="match status" value="1"/>
</dbReference>
<dbReference type="InterPro" id="IPR006068">
    <property type="entry name" value="ATPase_P-typ_cation-transptr_C"/>
</dbReference>
<evidence type="ECO:0000256" key="8">
    <source>
        <dbReference type="ARBA" id="ARBA00022837"/>
    </source>
</evidence>
<evidence type="ECO:0000256" key="1">
    <source>
        <dbReference type="ARBA" id="ARBA00004128"/>
    </source>
</evidence>
<evidence type="ECO:0000256" key="10">
    <source>
        <dbReference type="ARBA" id="ARBA00022842"/>
    </source>
</evidence>
<keyword evidence="8 17" id="KW-0106">Calcium</keyword>
<dbReference type="InterPro" id="IPR008250">
    <property type="entry name" value="ATPase_P-typ_transduc_dom_A_sf"/>
</dbReference>
<keyword evidence="13 17" id="KW-0406">Ion transport</keyword>
<dbReference type="PANTHER" id="PTHR24093">
    <property type="entry name" value="CATION TRANSPORTING ATPASE"/>
    <property type="match status" value="1"/>
</dbReference>
<dbReference type="PROSITE" id="PS00154">
    <property type="entry name" value="ATPASE_E1_E2"/>
    <property type="match status" value="1"/>
</dbReference>
<feature type="domain" description="Cation-transporting P-type ATPase N-terminal" evidence="21">
    <location>
        <begin position="137"/>
        <end position="181"/>
    </location>
</feature>
<keyword evidence="12 17" id="KW-1133">Transmembrane helix</keyword>
<dbReference type="InterPro" id="IPR023299">
    <property type="entry name" value="ATPase_P-typ_cyto_dom_N"/>
</dbReference>
<keyword evidence="3" id="KW-0926">Vacuole</keyword>
<dbReference type="Gene3D" id="1.20.1110.10">
    <property type="entry name" value="Calcium-transporting ATPase, transmembrane domain"/>
    <property type="match status" value="1"/>
</dbReference>
<dbReference type="InterPro" id="IPR044492">
    <property type="entry name" value="P_typ_ATPase_HD_dom"/>
</dbReference>
<dbReference type="GO" id="GO:0046872">
    <property type="term" value="F:metal ion binding"/>
    <property type="evidence" value="ECO:0007669"/>
    <property type="project" value="UniProtKB-KW"/>
</dbReference>
<comment type="caution">
    <text evidence="17">Lacks conserved residue(s) required for the propagation of feature annotation.</text>
</comment>
<keyword evidence="2 17" id="KW-0813">Transport</keyword>
<dbReference type="Gene3D" id="3.40.1110.10">
    <property type="entry name" value="Calcium-transporting ATPase, cytoplasmic domain N"/>
    <property type="match status" value="1"/>
</dbReference>
<dbReference type="PANTHER" id="PTHR24093:SF369">
    <property type="entry name" value="CALCIUM-TRANSPORTING ATPASE"/>
    <property type="match status" value="1"/>
</dbReference>
<evidence type="ECO:0000259" key="20">
    <source>
        <dbReference type="Pfam" id="PF00689"/>
    </source>
</evidence>
<dbReference type="Gene3D" id="3.40.50.1000">
    <property type="entry name" value="HAD superfamily/HAD-like"/>
    <property type="match status" value="1"/>
</dbReference>
<evidence type="ECO:0000256" key="11">
    <source>
        <dbReference type="ARBA" id="ARBA00022967"/>
    </source>
</evidence>
<dbReference type="GO" id="GO:0005774">
    <property type="term" value="C:vacuolar membrane"/>
    <property type="evidence" value="ECO:0007669"/>
    <property type="project" value="UniProtKB-SubCell"/>
</dbReference>
<evidence type="ECO:0000313" key="22">
    <source>
        <dbReference type="EMBL" id="KAH0964896.1"/>
    </source>
</evidence>
<evidence type="ECO:0000256" key="13">
    <source>
        <dbReference type="ARBA" id="ARBA00023065"/>
    </source>
</evidence>
<feature type="compositionally biased region" description="Polar residues" evidence="18">
    <location>
        <begin position="1079"/>
        <end position="1098"/>
    </location>
</feature>
<feature type="domain" description="Cation-transporting P-type ATPase C-terminal" evidence="20">
    <location>
        <begin position="880"/>
        <end position="1053"/>
    </location>
</feature>
<evidence type="ECO:0000259" key="21">
    <source>
        <dbReference type="Pfam" id="PF00690"/>
    </source>
</evidence>
<comment type="subcellular location">
    <subcellularLocation>
        <location evidence="17">Membrane</location>
        <topology evidence="17">Multi-pass membrane protein</topology>
    </subcellularLocation>
    <subcellularLocation>
        <location evidence="1">Vacuole membrane</location>
        <topology evidence="1">Multi-pass membrane protein</topology>
    </subcellularLocation>
</comment>
<evidence type="ECO:0000313" key="23">
    <source>
        <dbReference type="Proteomes" id="UP000824596"/>
    </source>
</evidence>
<dbReference type="InterPro" id="IPR001757">
    <property type="entry name" value="P_typ_ATPase"/>
</dbReference>
<gene>
    <name evidence="22" type="ORF">HRG_02912</name>
</gene>
<dbReference type="InterPro" id="IPR036412">
    <property type="entry name" value="HAD-like_sf"/>
</dbReference>
<feature type="compositionally biased region" description="Low complexity" evidence="18">
    <location>
        <begin position="1207"/>
        <end position="1217"/>
    </location>
</feature>
<protein>
    <recommendedName>
        <fullName evidence="17">Calcium-transporting ATPase</fullName>
        <ecNumber evidence="17">7.2.2.10</ecNumber>
    </recommendedName>
</protein>
<evidence type="ECO:0000256" key="7">
    <source>
        <dbReference type="ARBA" id="ARBA00022741"/>
    </source>
</evidence>
<dbReference type="InterPro" id="IPR004014">
    <property type="entry name" value="ATPase_P-typ_cation-transptr_N"/>
</dbReference>
<dbReference type="GO" id="GO:0005524">
    <property type="term" value="F:ATP binding"/>
    <property type="evidence" value="ECO:0007669"/>
    <property type="project" value="UniProtKB-KW"/>
</dbReference>
<comment type="function">
    <text evidence="16">This magnesium-dependent enzyme catalyzes the hydrolysis of ATP coupled with the transport of calcium. Transports the calcium to the vacuole and participates in the control of the cytosolic free calcium.</text>
</comment>
<keyword evidence="14 17" id="KW-0472">Membrane</keyword>
<dbReference type="SFLD" id="SFLDS00003">
    <property type="entry name" value="Haloacid_Dehalogenase"/>
    <property type="match status" value="1"/>
</dbReference>
<dbReference type="GO" id="GO:0006874">
    <property type="term" value="P:intracellular calcium ion homeostasis"/>
    <property type="evidence" value="ECO:0007669"/>
    <property type="project" value="TreeGrafter"/>
</dbReference>
<evidence type="ECO:0000256" key="2">
    <source>
        <dbReference type="ARBA" id="ARBA00022448"/>
    </source>
</evidence>
<evidence type="ECO:0000256" key="14">
    <source>
        <dbReference type="ARBA" id="ARBA00023136"/>
    </source>
</evidence>
<evidence type="ECO:0000256" key="15">
    <source>
        <dbReference type="ARBA" id="ARBA00048694"/>
    </source>
</evidence>
<evidence type="ECO:0000256" key="4">
    <source>
        <dbReference type="ARBA" id="ARBA00022568"/>
    </source>
</evidence>
<dbReference type="InterPro" id="IPR023214">
    <property type="entry name" value="HAD_sf"/>
</dbReference>
<dbReference type="NCBIfam" id="TIGR01517">
    <property type="entry name" value="ATPase-IIB_Ca"/>
    <property type="match status" value="1"/>
</dbReference>
<keyword evidence="9 17" id="KW-0067">ATP-binding</keyword>
<comment type="caution">
    <text evidence="22">The sequence shown here is derived from an EMBL/GenBank/DDBJ whole genome shotgun (WGS) entry which is preliminary data.</text>
</comment>
<feature type="transmembrane region" description="Helical" evidence="17">
    <location>
        <begin position="927"/>
        <end position="949"/>
    </location>
</feature>
<feature type="transmembrane region" description="Helical" evidence="17">
    <location>
        <begin position="201"/>
        <end position="221"/>
    </location>
</feature>
<keyword evidence="10" id="KW-0460">Magnesium</keyword>
<evidence type="ECO:0000256" key="17">
    <source>
        <dbReference type="RuleBase" id="RU361146"/>
    </source>
</evidence>
<accession>A0A9P8SL87</accession>
<dbReference type="Pfam" id="PF13246">
    <property type="entry name" value="Cation_ATPase"/>
    <property type="match status" value="1"/>
</dbReference>
<dbReference type="GeneID" id="68352041"/>
<dbReference type="FunFam" id="2.70.150.10:FF:000028">
    <property type="entry name" value="Calcium-transporting ATPase"/>
    <property type="match status" value="1"/>
</dbReference>
<dbReference type="GO" id="GO:0005886">
    <property type="term" value="C:plasma membrane"/>
    <property type="evidence" value="ECO:0007669"/>
    <property type="project" value="TreeGrafter"/>
</dbReference>
<evidence type="ECO:0000256" key="18">
    <source>
        <dbReference type="SAM" id="MobiDB-lite"/>
    </source>
</evidence>
<feature type="transmembrane region" description="Helical" evidence="17">
    <location>
        <begin position="409"/>
        <end position="436"/>
    </location>
</feature>
<dbReference type="InterPro" id="IPR059000">
    <property type="entry name" value="ATPase_P-type_domA"/>
</dbReference>
<evidence type="ECO:0000256" key="16">
    <source>
        <dbReference type="ARBA" id="ARBA00059328"/>
    </source>
</evidence>
<keyword evidence="7 17" id="KW-0547">Nucleotide-binding</keyword>
<feature type="transmembrane region" description="Helical" evidence="17">
    <location>
        <begin position="1000"/>
        <end position="1019"/>
    </location>
</feature>
<feature type="domain" description="P-type ATPase A" evidence="19">
    <location>
        <begin position="237"/>
        <end position="345"/>
    </location>
</feature>
<dbReference type="EC" id="7.2.2.10" evidence="17"/>
<dbReference type="PRINTS" id="PR00120">
    <property type="entry name" value="HATPASE"/>
</dbReference>
<feature type="region of interest" description="Disordered" evidence="18">
    <location>
        <begin position="1074"/>
        <end position="1123"/>
    </location>
</feature>
<feature type="transmembrane region" description="Helical" evidence="17">
    <location>
        <begin position="170"/>
        <end position="189"/>
    </location>
</feature>
<keyword evidence="23" id="KW-1185">Reference proteome</keyword>
<feature type="region of interest" description="Disordered" evidence="18">
    <location>
        <begin position="1153"/>
        <end position="1234"/>
    </location>
</feature>
<evidence type="ECO:0000256" key="5">
    <source>
        <dbReference type="ARBA" id="ARBA00022692"/>
    </source>
</evidence>
<proteinExistence type="inferred from homology"/>
<feature type="region of interest" description="Disordered" evidence="18">
    <location>
        <begin position="1"/>
        <end position="20"/>
    </location>
</feature>
<keyword evidence="6" id="KW-0479">Metal-binding</keyword>
<dbReference type="Pfam" id="PF00122">
    <property type="entry name" value="E1-E2_ATPase"/>
    <property type="match status" value="1"/>
</dbReference>
<dbReference type="Pfam" id="PF00689">
    <property type="entry name" value="Cation_ATPase_C"/>
    <property type="match status" value="1"/>
</dbReference>
<dbReference type="SUPFAM" id="SSF81665">
    <property type="entry name" value="Calcium ATPase, transmembrane domain M"/>
    <property type="match status" value="1"/>
</dbReference>
<dbReference type="EMBL" id="JAIZPD010000003">
    <property type="protein sequence ID" value="KAH0964896.1"/>
    <property type="molecule type" value="Genomic_DNA"/>
</dbReference>